<evidence type="ECO:0000256" key="11">
    <source>
        <dbReference type="ARBA" id="ARBA00038905"/>
    </source>
</evidence>
<keyword evidence="4" id="KW-0235">DNA replication</keyword>
<keyword evidence="7 13" id="KW-0378">Hydrolase</keyword>
<comment type="similarity">
    <text evidence="2">Belongs to the Nudix hydrolase family.</text>
</comment>
<dbReference type="PANTHER" id="PTHR47707:SF1">
    <property type="entry name" value="NUDIX HYDROLASE FAMILY PROTEIN"/>
    <property type="match status" value="1"/>
</dbReference>
<dbReference type="RefSeq" id="WP_022200719.1">
    <property type="nucleotide sequence ID" value="NZ_JAIWZC010000001.1"/>
</dbReference>
<dbReference type="Pfam" id="PF00293">
    <property type="entry name" value="NUDIX"/>
    <property type="match status" value="1"/>
</dbReference>
<dbReference type="GO" id="GO:0035539">
    <property type="term" value="F:8-oxo-7,8-dihydrodeoxyguanosine triphosphate pyrophosphatase activity"/>
    <property type="evidence" value="ECO:0007669"/>
    <property type="project" value="UniProtKB-EC"/>
</dbReference>
<keyword evidence="9" id="KW-0234">DNA repair</keyword>
<dbReference type="CDD" id="cd04693">
    <property type="entry name" value="NUDIX_Hydrolase"/>
    <property type="match status" value="1"/>
</dbReference>
<protein>
    <recommendedName>
        <fullName evidence="11">8-oxo-dGTP diphosphatase</fullName>
        <ecNumber evidence="11">3.6.1.55</ecNumber>
    </recommendedName>
</protein>
<dbReference type="GO" id="GO:0008413">
    <property type="term" value="F:8-oxo-7,8-dihydroguanosine triphosphate pyrophosphatase activity"/>
    <property type="evidence" value="ECO:0007669"/>
    <property type="project" value="TreeGrafter"/>
</dbReference>
<organism evidence="13 14">
    <name type="scientific">Enterocloster clostridioformis</name>
    <dbReference type="NCBI Taxonomy" id="1531"/>
    <lineage>
        <taxon>Bacteria</taxon>
        <taxon>Bacillati</taxon>
        <taxon>Bacillota</taxon>
        <taxon>Clostridia</taxon>
        <taxon>Lachnospirales</taxon>
        <taxon>Lachnospiraceae</taxon>
        <taxon>Enterocloster</taxon>
    </lineage>
</organism>
<evidence type="ECO:0000256" key="10">
    <source>
        <dbReference type="ARBA" id="ARBA00035861"/>
    </source>
</evidence>
<dbReference type="GO" id="GO:0006281">
    <property type="term" value="P:DNA repair"/>
    <property type="evidence" value="ECO:0007669"/>
    <property type="project" value="UniProtKB-KW"/>
</dbReference>
<dbReference type="GO" id="GO:0044716">
    <property type="term" value="F:8-oxo-GDP phosphatase activity"/>
    <property type="evidence" value="ECO:0007669"/>
    <property type="project" value="TreeGrafter"/>
</dbReference>
<comment type="catalytic activity">
    <reaction evidence="10">
        <text>8-oxo-dGTP + H2O = 8-oxo-dGMP + diphosphate + H(+)</text>
        <dbReference type="Rhea" id="RHEA:31575"/>
        <dbReference type="ChEBI" id="CHEBI:15377"/>
        <dbReference type="ChEBI" id="CHEBI:15378"/>
        <dbReference type="ChEBI" id="CHEBI:33019"/>
        <dbReference type="ChEBI" id="CHEBI:63224"/>
        <dbReference type="ChEBI" id="CHEBI:77896"/>
        <dbReference type="EC" id="3.6.1.55"/>
    </reaction>
</comment>
<dbReference type="InterPro" id="IPR000086">
    <property type="entry name" value="NUDIX_hydrolase_dom"/>
</dbReference>
<evidence type="ECO:0000256" key="2">
    <source>
        <dbReference type="ARBA" id="ARBA00005582"/>
    </source>
</evidence>
<dbReference type="GO" id="GO:0006260">
    <property type="term" value="P:DNA replication"/>
    <property type="evidence" value="ECO:0007669"/>
    <property type="project" value="UniProtKB-KW"/>
</dbReference>
<evidence type="ECO:0000256" key="6">
    <source>
        <dbReference type="ARBA" id="ARBA00022763"/>
    </source>
</evidence>
<evidence type="ECO:0000256" key="4">
    <source>
        <dbReference type="ARBA" id="ARBA00022705"/>
    </source>
</evidence>
<dbReference type="GO" id="GO:0046872">
    <property type="term" value="F:metal ion binding"/>
    <property type="evidence" value="ECO:0007669"/>
    <property type="project" value="UniProtKB-KW"/>
</dbReference>
<dbReference type="Gene3D" id="3.90.79.10">
    <property type="entry name" value="Nucleoside Triphosphate Pyrophosphohydrolase"/>
    <property type="match status" value="1"/>
</dbReference>
<proteinExistence type="inferred from homology"/>
<keyword evidence="5" id="KW-0479">Metal-binding</keyword>
<keyword evidence="14" id="KW-1185">Reference proteome</keyword>
<keyword evidence="6" id="KW-0227">DNA damage</keyword>
<dbReference type="GO" id="GO:0044715">
    <property type="term" value="F:8-oxo-dGDP phosphatase activity"/>
    <property type="evidence" value="ECO:0007669"/>
    <property type="project" value="TreeGrafter"/>
</dbReference>
<dbReference type="AlphaFoldDB" id="A0A2X2USI0"/>
<dbReference type="Proteomes" id="UP000251853">
    <property type="component" value="Unassembled WGS sequence"/>
</dbReference>
<evidence type="ECO:0000313" key="14">
    <source>
        <dbReference type="Proteomes" id="UP000251853"/>
    </source>
</evidence>
<dbReference type="SUPFAM" id="SSF55811">
    <property type="entry name" value="Nudix"/>
    <property type="match status" value="1"/>
</dbReference>
<accession>A0A2X2USI0</accession>
<reference evidence="13 14" key="1">
    <citation type="submission" date="2018-06" db="EMBL/GenBank/DDBJ databases">
        <authorList>
            <consortium name="Pathogen Informatics"/>
            <person name="Doyle S."/>
        </authorList>
    </citation>
    <scope>NUCLEOTIDE SEQUENCE [LARGE SCALE GENOMIC DNA]</scope>
    <source>
        <strain evidence="13 14">NCTC11224</strain>
    </source>
</reference>
<evidence type="ECO:0000313" key="13">
    <source>
        <dbReference type="EMBL" id="SQB14805.1"/>
    </source>
</evidence>
<comment type="cofactor">
    <cofactor evidence="1">
        <name>Mg(2+)</name>
        <dbReference type="ChEBI" id="CHEBI:18420"/>
    </cofactor>
</comment>
<evidence type="ECO:0000256" key="9">
    <source>
        <dbReference type="ARBA" id="ARBA00023204"/>
    </source>
</evidence>
<evidence type="ECO:0000256" key="1">
    <source>
        <dbReference type="ARBA" id="ARBA00001946"/>
    </source>
</evidence>
<dbReference type="PROSITE" id="PS00893">
    <property type="entry name" value="NUDIX_BOX"/>
    <property type="match status" value="1"/>
</dbReference>
<dbReference type="InterPro" id="IPR020084">
    <property type="entry name" value="NUDIX_hydrolase_CS"/>
</dbReference>
<dbReference type="InterPro" id="IPR015797">
    <property type="entry name" value="NUDIX_hydrolase-like_dom_sf"/>
</dbReference>
<dbReference type="EMBL" id="UAVW01000016">
    <property type="protein sequence ID" value="SQB14805.1"/>
    <property type="molecule type" value="Genomic_DNA"/>
</dbReference>
<keyword evidence="8" id="KW-0460">Magnesium</keyword>
<keyword evidence="3" id="KW-0515">Mutator protein</keyword>
<gene>
    <name evidence="13" type="ORF">NCTC11224_03859</name>
</gene>
<dbReference type="InterPro" id="IPR047127">
    <property type="entry name" value="MutT-like"/>
</dbReference>
<sequence>MKEKWDLYDVKRNKAGLTWMRGMAIPKGYYHLVVSVWIQNDRGEYLLSRRHPNKQYPLCWECTGGSVLAGENSLIGAVREVKEELGIKLNPAKGRRISQICREETQDLYDVWIFYKNIDISDIILQETEVIDVKWVTKRELFRMAQNGELHPLLDVSNMVKEAI</sequence>
<evidence type="ECO:0000259" key="12">
    <source>
        <dbReference type="PROSITE" id="PS51462"/>
    </source>
</evidence>
<name>A0A2X2USI0_9FIRM</name>
<evidence type="ECO:0000256" key="5">
    <source>
        <dbReference type="ARBA" id="ARBA00022723"/>
    </source>
</evidence>
<evidence type="ECO:0000256" key="3">
    <source>
        <dbReference type="ARBA" id="ARBA00022457"/>
    </source>
</evidence>
<dbReference type="PROSITE" id="PS51462">
    <property type="entry name" value="NUDIX"/>
    <property type="match status" value="1"/>
</dbReference>
<dbReference type="PANTHER" id="PTHR47707">
    <property type="entry name" value="8-OXO-DGTP DIPHOSPHATASE"/>
    <property type="match status" value="1"/>
</dbReference>
<dbReference type="EC" id="3.6.1.55" evidence="11"/>
<feature type="domain" description="Nudix hydrolase" evidence="12">
    <location>
        <begin position="29"/>
        <end position="158"/>
    </location>
</feature>
<evidence type="ECO:0000256" key="8">
    <source>
        <dbReference type="ARBA" id="ARBA00022842"/>
    </source>
</evidence>
<evidence type="ECO:0000256" key="7">
    <source>
        <dbReference type="ARBA" id="ARBA00022801"/>
    </source>
</evidence>